<accession>A0A385PJV2</accession>
<dbReference type="InterPro" id="IPR036050">
    <property type="entry name" value="Regulatory_protein_E2_N"/>
</dbReference>
<evidence type="ECO:0000256" key="13">
    <source>
        <dbReference type="SAM" id="MobiDB-lite"/>
    </source>
</evidence>
<evidence type="ECO:0000256" key="7">
    <source>
        <dbReference type="ARBA" id="ARBA00022705"/>
    </source>
</evidence>
<dbReference type="Gene3D" id="2.170.200.10">
    <property type="entry name" value="Papillomavirus E2 early protein domain"/>
    <property type="match status" value="1"/>
</dbReference>
<evidence type="ECO:0000256" key="4">
    <source>
        <dbReference type="ARBA" id="ARBA00022518"/>
    </source>
</evidence>
<dbReference type="InterPro" id="IPR035975">
    <property type="entry name" value="E2/EBNA1_C_sf"/>
</dbReference>
<dbReference type="GO" id="GO:0000166">
    <property type="term" value="F:nucleotide binding"/>
    <property type="evidence" value="ECO:0007669"/>
    <property type="project" value="UniProtKB-UniRule"/>
</dbReference>
<dbReference type="GO" id="GO:0006260">
    <property type="term" value="P:DNA replication"/>
    <property type="evidence" value="ECO:0007669"/>
    <property type="project" value="UniProtKB-KW"/>
</dbReference>
<keyword evidence="4 12" id="KW-0244">Early protein</keyword>
<dbReference type="InterPro" id="IPR000427">
    <property type="entry name" value="Papillomavirus_E2_C"/>
</dbReference>
<protein>
    <recommendedName>
        <fullName evidence="12">Regulatory protein E2</fullName>
    </recommendedName>
</protein>
<keyword evidence="11 12" id="KW-0804">Transcription</keyword>
<comment type="similarity">
    <text evidence="2">Belongs to the papillomaviridae E8^E2C protein family.</text>
</comment>
<evidence type="ECO:0000256" key="6">
    <source>
        <dbReference type="ARBA" id="ARBA00022562"/>
    </source>
</evidence>
<proteinExistence type="inferred from homology"/>
<evidence type="ECO:0000256" key="2">
    <source>
        <dbReference type="ARBA" id="ARBA00007794"/>
    </source>
</evidence>
<keyword evidence="3 12" id="KW-0678">Repressor</keyword>
<dbReference type="SUPFAM" id="SSF51332">
    <property type="entry name" value="E2 regulatory, transactivation domain"/>
    <property type="match status" value="1"/>
</dbReference>
<evidence type="ECO:0000259" key="14">
    <source>
        <dbReference type="Pfam" id="PF00508"/>
    </source>
</evidence>
<dbReference type="GO" id="GO:0006275">
    <property type="term" value="P:regulation of DNA replication"/>
    <property type="evidence" value="ECO:0007669"/>
    <property type="project" value="UniProtKB-UniRule"/>
</dbReference>
<evidence type="ECO:0000256" key="1">
    <source>
        <dbReference type="ARBA" id="ARBA00004147"/>
    </source>
</evidence>
<keyword evidence="10 12" id="KW-0010">Activator</keyword>
<dbReference type="GO" id="GO:0042025">
    <property type="term" value="C:host cell nucleus"/>
    <property type="evidence" value="ECO:0007669"/>
    <property type="project" value="UniProtKB-SubCell"/>
</dbReference>
<dbReference type="EMBL" id="MH777312">
    <property type="protein sequence ID" value="AYA94329.1"/>
    <property type="molecule type" value="Genomic_DNA"/>
</dbReference>
<dbReference type="InterPro" id="IPR033668">
    <property type="entry name" value="Reg_prot_E2"/>
</dbReference>
<keyword evidence="9 12" id="KW-0238">DNA-binding</keyword>
<keyword evidence="6 12" id="KW-1048">Host nucleus</keyword>
<comment type="function">
    <text evidence="12">Plays a role in the initiation of viral DNA replication. A dimer of E2 interacts with a dimer of E1 in order to improve specificity of E1 DNA binding activity. Once the complex recognizes and binds DNA at specific sites, the E2 dimer is removed from DNA. E2 also regulates viral transcription through binding to the E2RE response element (5'-ACCNNNNNNGGT-3') present in multiple copies in the regulatory regions of the viral genome. Activates or represses transcription depending on E2RE's position with regards to proximal promoter elements including the TATA-box. Repression occurs by sterically hindering the assembly of the transcription initiation complex.</text>
</comment>
<keyword evidence="12" id="KW-1017">Isopeptide bond</keyword>
<reference evidence="16" key="1">
    <citation type="journal article" date="2018" name="Nat. Med.">
        <title>Expanded skin virome in DOCK8-deficient patients.</title>
        <authorList>
            <consortium name="NISC Comparative Sequencing Program"/>
            <person name="Tirosh O."/>
            <person name="Conlan S."/>
            <person name="Deming C."/>
            <person name="Lee-Lin S.Q."/>
            <person name="Huang X."/>
            <person name="Su H.C."/>
            <person name="Freeman A.F."/>
            <person name="Segre J.A."/>
            <person name="Kong H.H."/>
        </authorList>
    </citation>
    <scope>NUCLEOTIDE SEQUENCE</scope>
    <source>
        <strain evidence="16">HPV-mSK_170</strain>
    </source>
</reference>
<evidence type="ECO:0000259" key="15">
    <source>
        <dbReference type="Pfam" id="PF00511"/>
    </source>
</evidence>
<feature type="region of interest" description="DNA-binding domain" evidence="12">
    <location>
        <begin position="312"/>
        <end position="390"/>
    </location>
</feature>
<keyword evidence="8 12" id="KW-0805">Transcription regulation</keyword>
<dbReference type="GO" id="GO:0039693">
    <property type="term" value="P:viral DNA genome replication"/>
    <property type="evidence" value="ECO:0007669"/>
    <property type="project" value="UniProtKB-UniRule"/>
</dbReference>
<feature type="cross-link" description="Glycyl lysine isopeptide (Lys-Gly) (interchain with G-Cter in SUMO)" evidence="12">
    <location>
        <position position="319"/>
    </location>
</feature>
<dbReference type="GO" id="GO:0006351">
    <property type="term" value="P:DNA-templated transcription"/>
    <property type="evidence" value="ECO:0007669"/>
    <property type="project" value="UniProtKB-UniRule"/>
</dbReference>
<dbReference type="HAMAP" id="MF_04001">
    <property type="entry name" value="PPV_E2"/>
    <property type="match status" value="1"/>
</dbReference>
<dbReference type="InterPro" id="IPR012677">
    <property type="entry name" value="Nucleotide-bd_a/b_plait_sf"/>
</dbReference>
<dbReference type="Pfam" id="PF00508">
    <property type="entry name" value="PPV_E2_N"/>
    <property type="match status" value="1"/>
</dbReference>
<dbReference type="InterPro" id="IPR042504">
    <property type="entry name" value="Regulatory_protein_E2_N_2"/>
</dbReference>
<dbReference type="Gene3D" id="3.30.70.330">
    <property type="match status" value="1"/>
</dbReference>
<evidence type="ECO:0000256" key="11">
    <source>
        <dbReference type="ARBA" id="ARBA00023163"/>
    </source>
</evidence>
<feature type="compositionally biased region" description="Low complexity" evidence="13">
    <location>
        <begin position="208"/>
        <end position="222"/>
    </location>
</feature>
<dbReference type="InterPro" id="IPR042503">
    <property type="entry name" value="Regulatory_protein_E2_N_1"/>
</dbReference>
<dbReference type="Gene3D" id="1.10.287.30">
    <property type="entry name" value="E2 (early) protein, N terminal domain, subdomain 1"/>
    <property type="match status" value="1"/>
</dbReference>
<comment type="similarity">
    <text evidence="12">Belongs to the papillomaviridae E2 protein family.</text>
</comment>
<dbReference type="GO" id="GO:0003677">
    <property type="term" value="F:DNA binding"/>
    <property type="evidence" value="ECO:0007669"/>
    <property type="project" value="UniProtKB-UniRule"/>
</dbReference>
<feature type="domain" description="Papillomavirus E2 C-terminal" evidence="15">
    <location>
        <begin position="314"/>
        <end position="384"/>
    </location>
</feature>
<dbReference type="GO" id="GO:0003700">
    <property type="term" value="F:DNA-binding transcription factor activity"/>
    <property type="evidence" value="ECO:0007669"/>
    <property type="project" value="UniProtKB-UniRule"/>
</dbReference>
<comment type="caution">
    <text evidence="12">Lacks conserved residue(s) required for the propagation of feature annotation.</text>
</comment>
<gene>
    <name evidence="12" type="primary">E2</name>
</gene>
<keyword evidence="5 12" id="KW-0597">Phosphoprotein</keyword>
<keyword evidence="12" id="KW-0832">Ubl conjugation</keyword>
<comment type="subunit">
    <text evidence="12">Binds DNA as homodimer. Interacts with protein E1; this interaction greatly increases E1 DNA-binding activity. Interacts with protein L1; this interaction enhances E2-dependent replication and transcription activation. Interacts with protein L2; this interaction inhibits E2 transcriptional activity but not DNA replication function E2. Interacts with protein E7; this interaction inhibits E7 oncogenic activity. Interacts with host TAF1; this interaction modulates E2-dependent transcriptional regulation. Interacts with host BRD4; this interaction mediates E2 transcriptional activation function. Additionally, the interaction with host BRD4 on mitotic chromosomes mediates tethering of the viral genome. Interacts with host TOPBP1; this interaction is required for optimal viral DNA replication.</text>
</comment>
<evidence type="ECO:0000256" key="9">
    <source>
        <dbReference type="ARBA" id="ARBA00023125"/>
    </source>
</evidence>
<comment type="PTM">
    <text evidence="12">Sumoylation plays a regulatory role in E2 transcriptional activity.</text>
</comment>
<feature type="region of interest" description="Disordered" evidence="13">
    <location>
        <begin position="199"/>
        <end position="297"/>
    </location>
</feature>
<evidence type="ECO:0000256" key="8">
    <source>
        <dbReference type="ARBA" id="ARBA00023015"/>
    </source>
</evidence>
<evidence type="ECO:0000256" key="3">
    <source>
        <dbReference type="ARBA" id="ARBA00022491"/>
    </source>
</evidence>
<dbReference type="Pfam" id="PF00511">
    <property type="entry name" value="PPV_E2_C"/>
    <property type="match status" value="1"/>
</dbReference>
<organism evidence="16">
    <name type="scientific">Human papillomavirus</name>
    <dbReference type="NCBI Taxonomy" id="10566"/>
    <lineage>
        <taxon>Viruses</taxon>
        <taxon>Monodnaviria</taxon>
        <taxon>Shotokuvirae</taxon>
        <taxon>Cossaviricota</taxon>
        <taxon>Papovaviricetes</taxon>
        <taxon>Zurhausenvirales</taxon>
        <taxon>Papillomaviridae</taxon>
    </lineage>
</organism>
<name>A0A385PJV2_9PAPI</name>
<keyword evidence="7 12" id="KW-0235">DNA replication</keyword>
<evidence type="ECO:0000313" key="16">
    <source>
        <dbReference type="EMBL" id="AYA94329.1"/>
    </source>
</evidence>
<evidence type="ECO:0000256" key="5">
    <source>
        <dbReference type="ARBA" id="ARBA00022553"/>
    </source>
</evidence>
<comment type="subcellular location">
    <subcellularLocation>
        <location evidence="1 12">Host nucleus</location>
    </subcellularLocation>
</comment>
<evidence type="ECO:0000256" key="10">
    <source>
        <dbReference type="ARBA" id="ARBA00023159"/>
    </source>
</evidence>
<dbReference type="InterPro" id="IPR001866">
    <property type="entry name" value="PPV_E2_N"/>
</dbReference>
<feature type="domain" description="Papillomavirus E2 N-terminal" evidence="14">
    <location>
        <begin position="5"/>
        <end position="199"/>
    </location>
</feature>
<evidence type="ECO:0000256" key="12">
    <source>
        <dbReference type="HAMAP-Rule" id="MF_04001"/>
    </source>
</evidence>
<sequence>MNQADLTRRFDVLQEKLMTLYEEGAKTIDAQLDHWKIIRQQYVLFYYARKEGYKNLGLQVLPTLAVSEYKAKEAIQQTLLLESLKKSRFGNEEWTLSDTSAEITLTPPRNTFKKKPFIVDVWFDHNPENSFPYTNWDFIYFQDEQENWHRASGEVDINGLYFVDSHGDKNYFVIFAGDVERYSNSGQWTVKFKNQTISSVDSSQRPLSDISPQGSVSSSGDSFAEPTTTTSRRNKGEEGLPHSTTPASPDLRRGQRRRREQQREQPTRGRSKRRREEEQAFGVTPGQVGRRHHTVSRRHLTRIERLTEEARDPPIILVKGGGNNLKCWRYRITKSNRLFEQMSTVFRWTGCDFGHRMLISFRDTEQRTLFLKTTSLPKGCTFALGYLDSL</sequence>
<comment type="PTM">
    <text evidence="12">Phosphorylated.</text>
</comment>
<dbReference type="SUPFAM" id="SSF54957">
    <property type="entry name" value="Viral DNA-binding domain"/>
    <property type="match status" value="1"/>
</dbReference>